<feature type="transmembrane region" description="Helical" evidence="1">
    <location>
        <begin position="47"/>
        <end position="63"/>
    </location>
</feature>
<reference evidence="2 3" key="1">
    <citation type="submission" date="2018-06" db="EMBL/GenBank/DDBJ databases">
        <authorList>
            <consortium name="Pathogen Informatics"/>
            <person name="Doyle S."/>
        </authorList>
    </citation>
    <scope>NUCLEOTIDE SEQUENCE [LARGE SCALE GENOMIC DNA]</scope>
    <source>
        <strain evidence="2 3">NCTC11938</strain>
    </source>
</reference>
<keyword evidence="1" id="KW-0472">Membrane</keyword>
<organism evidence="2 3">
    <name type="scientific">Proteus mirabilis</name>
    <dbReference type="NCBI Taxonomy" id="584"/>
    <lineage>
        <taxon>Bacteria</taxon>
        <taxon>Pseudomonadati</taxon>
        <taxon>Pseudomonadota</taxon>
        <taxon>Gammaproteobacteria</taxon>
        <taxon>Enterobacterales</taxon>
        <taxon>Morganellaceae</taxon>
        <taxon>Proteus</taxon>
    </lineage>
</organism>
<dbReference type="EMBL" id="UGTS01000006">
    <property type="protein sequence ID" value="SUC40276.1"/>
    <property type="molecule type" value="Genomic_DNA"/>
</dbReference>
<sequence>MWNKDKLLKIQKDYDDAMLSYNTAKYILIACIFGVFMSFIFPRGGTILFVFVTIGLCLYFFHCKDKLKKAELVMDDACKSLFGKKYKESKSDFINEIYK</sequence>
<name>A0A379GH32_PROMI</name>
<dbReference type="Proteomes" id="UP000254191">
    <property type="component" value="Unassembled WGS sequence"/>
</dbReference>
<keyword evidence="1" id="KW-1133">Transmembrane helix</keyword>
<gene>
    <name evidence="2" type="ORF">NCTC11938_04566</name>
</gene>
<accession>A0A379GH32</accession>
<evidence type="ECO:0000256" key="1">
    <source>
        <dbReference type="SAM" id="Phobius"/>
    </source>
</evidence>
<evidence type="ECO:0000313" key="3">
    <source>
        <dbReference type="Proteomes" id="UP000254191"/>
    </source>
</evidence>
<protein>
    <submittedName>
        <fullName evidence="2">Uncharacterized protein</fullName>
    </submittedName>
</protein>
<proteinExistence type="predicted"/>
<evidence type="ECO:0000313" key="2">
    <source>
        <dbReference type="EMBL" id="SUC40276.1"/>
    </source>
</evidence>
<dbReference type="GeneID" id="76523193"/>
<dbReference type="AlphaFoldDB" id="A0A379GH32"/>
<keyword evidence="1" id="KW-0812">Transmembrane</keyword>
<dbReference type="RefSeq" id="WP_004243333.1">
    <property type="nucleotide sequence ID" value="NZ_CP028356.1"/>
</dbReference>
<feature type="transmembrane region" description="Helical" evidence="1">
    <location>
        <begin position="21"/>
        <end position="41"/>
    </location>
</feature>